<name>A0A2W1LSH4_9BACL</name>
<proteinExistence type="predicted"/>
<comment type="caution">
    <text evidence="2">The sequence shown here is derived from an EMBL/GenBank/DDBJ whole genome shotgun (WGS) entry which is preliminary data.</text>
</comment>
<sequence length="447" mass="50014">MAVLLVAASLVLSACGGRFGGGGSSSSNAGSNTNTDSSNSQAVEKVELDFWTFWGSETRRPIIEKIIQDFNQSQDRITVKHTYLPWGDIWTKNLAAIAAGNPPDVIVNDIATVAQRAENKQAADLSAYTRKEPVEDRFFPELWQAVTHEGKPYALPFNTDTRFLYYNKEAFREAGLDPEKPPGTWAELEEYAQKLDKKNGDRYERIGFYPTWGNWGWDSWMINADNGRGFVDQEGNVTIHTPRKVEALKWINNWTDRLGSSTVNAYKAEFGEQQSNPFIAGKVGMIIEMATFYTQLRDYGQDVDFGIAPIPEYEEGSGHYSSGGGFVVEIPYGSDHPDEAWEFIKYLTDVEAQKYWAVKNFDNIANIEASRQAAGSDELSETGRMVYSEAVRNLDVTKMFPIPAFAPDYRSLLNPQADAALQGDKMPEEALEQAQEDVEALVARNKQ</sequence>
<evidence type="ECO:0000256" key="1">
    <source>
        <dbReference type="SAM" id="MobiDB-lite"/>
    </source>
</evidence>
<dbReference type="InterPro" id="IPR006059">
    <property type="entry name" value="SBP"/>
</dbReference>
<dbReference type="Gene3D" id="3.40.190.10">
    <property type="entry name" value="Periplasmic binding protein-like II"/>
    <property type="match status" value="2"/>
</dbReference>
<dbReference type="OrthoDB" id="9808332at2"/>
<dbReference type="PANTHER" id="PTHR43649:SF12">
    <property type="entry name" value="DIACETYLCHITOBIOSE BINDING PROTEIN DASA"/>
    <property type="match status" value="1"/>
</dbReference>
<keyword evidence="3" id="KW-1185">Reference proteome</keyword>
<organism evidence="2 3">
    <name type="scientific">Paenibacillus sambharensis</name>
    <dbReference type="NCBI Taxonomy" id="1803190"/>
    <lineage>
        <taxon>Bacteria</taxon>
        <taxon>Bacillati</taxon>
        <taxon>Bacillota</taxon>
        <taxon>Bacilli</taxon>
        <taxon>Bacillales</taxon>
        <taxon>Paenibacillaceae</taxon>
        <taxon>Paenibacillus</taxon>
    </lineage>
</organism>
<evidence type="ECO:0000313" key="3">
    <source>
        <dbReference type="Proteomes" id="UP000249522"/>
    </source>
</evidence>
<dbReference type="AlphaFoldDB" id="A0A2W1LSH4"/>
<protein>
    <submittedName>
        <fullName evidence="2">ABC transporter substrate-binding protein</fullName>
    </submittedName>
</protein>
<reference evidence="2 3" key="1">
    <citation type="submission" date="2018-06" db="EMBL/GenBank/DDBJ databases">
        <title>Paenibacillus imtechensis sp. nov.</title>
        <authorList>
            <person name="Pinnaka A.K."/>
            <person name="Singh H."/>
            <person name="Kaur M."/>
        </authorList>
    </citation>
    <scope>NUCLEOTIDE SEQUENCE [LARGE SCALE GENOMIC DNA]</scope>
    <source>
        <strain evidence="2 3">SMB1</strain>
    </source>
</reference>
<dbReference type="CDD" id="cd14748">
    <property type="entry name" value="PBP2_UgpB"/>
    <property type="match status" value="1"/>
</dbReference>
<dbReference type="Pfam" id="PF01547">
    <property type="entry name" value="SBP_bac_1"/>
    <property type="match status" value="1"/>
</dbReference>
<dbReference type="PANTHER" id="PTHR43649">
    <property type="entry name" value="ARABINOSE-BINDING PROTEIN-RELATED"/>
    <property type="match status" value="1"/>
</dbReference>
<dbReference type="InterPro" id="IPR050490">
    <property type="entry name" value="Bact_solute-bd_prot1"/>
</dbReference>
<dbReference type="SUPFAM" id="SSF53850">
    <property type="entry name" value="Periplasmic binding protein-like II"/>
    <property type="match status" value="1"/>
</dbReference>
<accession>A0A2W1LSH4</accession>
<feature type="region of interest" description="Disordered" evidence="1">
    <location>
        <begin position="21"/>
        <end position="40"/>
    </location>
</feature>
<evidence type="ECO:0000313" key="2">
    <source>
        <dbReference type="EMBL" id="PZD97444.1"/>
    </source>
</evidence>
<dbReference type="EMBL" id="QKRB01000028">
    <property type="protein sequence ID" value="PZD97444.1"/>
    <property type="molecule type" value="Genomic_DNA"/>
</dbReference>
<gene>
    <name evidence="2" type="ORF">DNH61_03035</name>
</gene>
<feature type="compositionally biased region" description="Low complexity" evidence="1">
    <location>
        <begin position="25"/>
        <end position="40"/>
    </location>
</feature>
<dbReference type="Proteomes" id="UP000249522">
    <property type="component" value="Unassembled WGS sequence"/>
</dbReference>